<evidence type="ECO:0000256" key="5">
    <source>
        <dbReference type="SAM" id="SignalP"/>
    </source>
</evidence>
<feature type="chain" id="PRO_5038796525" evidence="5">
    <location>
        <begin position="23"/>
        <end position="606"/>
    </location>
</feature>
<dbReference type="SUPFAM" id="SSF53850">
    <property type="entry name" value="Periplasmic binding protein-like II"/>
    <property type="match status" value="1"/>
</dbReference>
<dbReference type="Gene3D" id="3.40.190.10">
    <property type="entry name" value="Periplasmic binding protein-like II"/>
    <property type="match status" value="1"/>
</dbReference>
<keyword evidence="3 5" id="KW-0732">Signal</keyword>
<feature type="signal peptide" evidence="5">
    <location>
        <begin position="1"/>
        <end position="22"/>
    </location>
</feature>
<evidence type="ECO:0000313" key="7">
    <source>
        <dbReference type="EMBL" id="MUK88484.1"/>
    </source>
</evidence>
<keyword evidence="8" id="KW-1185">Reference proteome</keyword>
<dbReference type="AlphaFoldDB" id="A0A6N8FJK1"/>
<evidence type="ECO:0000313" key="8">
    <source>
        <dbReference type="Proteomes" id="UP000469125"/>
    </source>
</evidence>
<dbReference type="EMBL" id="WOCA01000005">
    <property type="protein sequence ID" value="MUK88484.1"/>
    <property type="molecule type" value="Genomic_DNA"/>
</dbReference>
<feature type="compositionally biased region" description="Acidic residues" evidence="4">
    <location>
        <begin position="28"/>
        <end position="56"/>
    </location>
</feature>
<dbReference type="InterPro" id="IPR000914">
    <property type="entry name" value="SBP_5_dom"/>
</dbReference>
<dbReference type="PROSITE" id="PS51257">
    <property type="entry name" value="PROKAR_LIPOPROTEIN"/>
    <property type="match status" value="1"/>
</dbReference>
<organism evidence="7 8">
    <name type="scientific">Ornithinibacillus caprae</name>
    <dbReference type="NCBI Taxonomy" id="2678566"/>
    <lineage>
        <taxon>Bacteria</taxon>
        <taxon>Bacillati</taxon>
        <taxon>Bacillota</taxon>
        <taxon>Bacilli</taxon>
        <taxon>Bacillales</taxon>
        <taxon>Bacillaceae</taxon>
        <taxon>Ornithinibacillus</taxon>
    </lineage>
</organism>
<dbReference type="GO" id="GO:0043190">
    <property type="term" value="C:ATP-binding cassette (ABC) transporter complex"/>
    <property type="evidence" value="ECO:0007669"/>
    <property type="project" value="InterPro"/>
</dbReference>
<evidence type="ECO:0000256" key="2">
    <source>
        <dbReference type="ARBA" id="ARBA00022448"/>
    </source>
</evidence>
<sequence>MFKQKYSLVLLALLLLFGIVLAACSSDNEDAEEDPGTQEEEEETEGTEEEEDEEEKTEGPQVGGTITGAMYSAPAGMFNPIFYEEAYEANILSFTHESLVGQNESLEFIPGLAKEWETNDDQTELTLYLEEGVKWHDGEEFTAHDVVFTYKSIADPDYVAAGGIRTSYVTPLLGYEEFNSGETDEFQGVVAEDDYTVTFKFAEPNINPLYYASFTIIPEHVFADIPVADMPEAPESRDAGAVIGTGPFKFTEMVEREQYVLERHDDYWQGAAYLDKIVWKVVAQSVMTGLLESGELDFIADPNGIPPADYETVEGFGNIEIIEQPDFGYQLLGFKHNHRTAEDVEAGAIEPDNWVPNEKLANPEVRQAIAYAINREGLIDGLLYGRGAIINSPIAMQFWAYDESATTNYTYDPDQAASILDDLGYVDVDGDGFREDPNGEEWVLNMDYPTGNEIRERSAPLIEQMLEEVGIEINLRQPKEMSAYVEDLTNDNSDWDLYLLGWNLGSADPDPLGLWGIKDAYNFSRWNNPESDELLNNALKAPEAFEQEYRQEVYAEWQALFSEDLPALLLYAQNSLWAYNNRLHGIEPLPYSMYDNPHLWWVDDAE</sequence>
<protein>
    <submittedName>
        <fullName evidence="7">Peptide ABC transporter substrate-binding protein</fullName>
    </submittedName>
</protein>
<feature type="domain" description="Solute-binding protein family 5" evidence="6">
    <location>
        <begin position="107"/>
        <end position="511"/>
    </location>
</feature>
<comment type="similarity">
    <text evidence="1">Belongs to the bacterial solute-binding protein 5 family.</text>
</comment>
<dbReference type="RefSeq" id="WP_343042210.1">
    <property type="nucleotide sequence ID" value="NZ_WOCA01000005.1"/>
</dbReference>
<proteinExistence type="inferred from homology"/>
<reference evidence="7 8" key="1">
    <citation type="submission" date="2019-11" db="EMBL/GenBank/DDBJ databases">
        <authorList>
            <person name="Li X."/>
        </authorList>
    </citation>
    <scope>NUCLEOTIDE SEQUENCE [LARGE SCALE GENOMIC DNA]</scope>
    <source>
        <strain evidence="7 8">L9</strain>
    </source>
</reference>
<dbReference type="InterPro" id="IPR039424">
    <property type="entry name" value="SBP_5"/>
</dbReference>
<dbReference type="PIRSF" id="PIRSF002741">
    <property type="entry name" value="MppA"/>
    <property type="match status" value="1"/>
</dbReference>
<keyword evidence="2" id="KW-0813">Transport</keyword>
<feature type="region of interest" description="Disordered" evidence="4">
    <location>
        <begin position="28"/>
        <end position="66"/>
    </location>
</feature>
<dbReference type="Gene3D" id="3.90.76.10">
    <property type="entry name" value="Dipeptide-binding Protein, Domain 1"/>
    <property type="match status" value="1"/>
</dbReference>
<gene>
    <name evidence="7" type="ORF">GMD78_08775</name>
</gene>
<dbReference type="Proteomes" id="UP000469125">
    <property type="component" value="Unassembled WGS sequence"/>
</dbReference>
<dbReference type="Gene3D" id="3.10.105.10">
    <property type="entry name" value="Dipeptide-binding Protein, Domain 3"/>
    <property type="match status" value="1"/>
</dbReference>
<name>A0A6N8FJK1_9BACI</name>
<dbReference type="CDD" id="cd08514">
    <property type="entry name" value="PBP2_AppA_like"/>
    <property type="match status" value="1"/>
</dbReference>
<evidence type="ECO:0000259" key="6">
    <source>
        <dbReference type="Pfam" id="PF00496"/>
    </source>
</evidence>
<dbReference type="PANTHER" id="PTHR30290">
    <property type="entry name" value="PERIPLASMIC BINDING COMPONENT OF ABC TRANSPORTER"/>
    <property type="match status" value="1"/>
</dbReference>
<evidence type="ECO:0000256" key="4">
    <source>
        <dbReference type="SAM" id="MobiDB-lite"/>
    </source>
</evidence>
<evidence type="ECO:0000256" key="3">
    <source>
        <dbReference type="ARBA" id="ARBA00022729"/>
    </source>
</evidence>
<dbReference type="PANTHER" id="PTHR30290:SF9">
    <property type="entry name" value="OLIGOPEPTIDE-BINDING PROTEIN APPA"/>
    <property type="match status" value="1"/>
</dbReference>
<dbReference type="GO" id="GO:0042597">
    <property type="term" value="C:periplasmic space"/>
    <property type="evidence" value="ECO:0007669"/>
    <property type="project" value="UniProtKB-ARBA"/>
</dbReference>
<accession>A0A6N8FJK1</accession>
<dbReference type="Pfam" id="PF00496">
    <property type="entry name" value="SBP_bac_5"/>
    <property type="match status" value="1"/>
</dbReference>
<evidence type="ECO:0000256" key="1">
    <source>
        <dbReference type="ARBA" id="ARBA00005695"/>
    </source>
</evidence>
<dbReference type="InterPro" id="IPR030678">
    <property type="entry name" value="Peptide/Ni-bd"/>
</dbReference>
<comment type="caution">
    <text evidence="7">The sequence shown here is derived from an EMBL/GenBank/DDBJ whole genome shotgun (WGS) entry which is preliminary data.</text>
</comment>
<dbReference type="GO" id="GO:0015833">
    <property type="term" value="P:peptide transport"/>
    <property type="evidence" value="ECO:0007669"/>
    <property type="project" value="TreeGrafter"/>
</dbReference>
<dbReference type="GO" id="GO:1904680">
    <property type="term" value="F:peptide transmembrane transporter activity"/>
    <property type="evidence" value="ECO:0007669"/>
    <property type="project" value="TreeGrafter"/>
</dbReference>